<dbReference type="InterPro" id="IPR003901">
    <property type="entry name" value="Me_CoM_Rdtase_D"/>
</dbReference>
<accession>A0A401HR51</accession>
<evidence type="ECO:0000313" key="3">
    <source>
        <dbReference type="Proteomes" id="UP000290527"/>
    </source>
</evidence>
<dbReference type="Proteomes" id="UP000290527">
    <property type="component" value="Unassembled WGS sequence"/>
</dbReference>
<evidence type="ECO:0000256" key="1">
    <source>
        <dbReference type="ARBA" id="ARBA00022994"/>
    </source>
</evidence>
<dbReference type="GO" id="GO:0015948">
    <property type="term" value="P:methanogenesis"/>
    <property type="evidence" value="ECO:0007669"/>
    <property type="project" value="UniProtKB-KW"/>
</dbReference>
<dbReference type="EMBL" id="BFAX01000004">
    <property type="protein sequence ID" value="GBF36672.1"/>
    <property type="molecule type" value="Genomic_DNA"/>
</dbReference>
<evidence type="ECO:0000313" key="2">
    <source>
        <dbReference type="EMBL" id="GBF36672.1"/>
    </source>
</evidence>
<dbReference type="PIRSF" id="PIRSF005636">
    <property type="entry name" value="McrD"/>
    <property type="match status" value="1"/>
</dbReference>
<comment type="caution">
    <text evidence="2">The sequence shown here is derived from an EMBL/GenBank/DDBJ whole genome shotgun (WGS) entry which is preliminary data.</text>
</comment>
<dbReference type="Pfam" id="PF02505">
    <property type="entry name" value="MCR_D"/>
    <property type="match status" value="1"/>
</dbReference>
<name>A0A401HR51_9EURY</name>
<organism evidence="2 3">
    <name type="scientific">Methanofervidicoccus abyssi</name>
    <dbReference type="NCBI Taxonomy" id="2082189"/>
    <lineage>
        <taxon>Archaea</taxon>
        <taxon>Methanobacteriati</taxon>
        <taxon>Methanobacteriota</taxon>
        <taxon>Methanomada group</taxon>
        <taxon>Methanococci</taxon>
        <taxon>Methanococcales</taxon>
        <taxon>Methanofervidicoccus</taxon>
    </lineage>
</organism>
<keyword evidence="3" id="KW-1185">Reference proteome</keyword>
<dbReference type="AlphaFoldDB" id="A0A401HR51"/>
<proteinExistence type="predicted"/>
<gene>
    <name evidence="2" type="ORF">MHHB_P0902</name>
</gene>
<reference evidence="2 3" key="1">
    <citation type="journal article" date="2019" name="Int. J. Syst. Evol. Microbiol.">
        <title>Methanofervidicoccus abyssi gen. nov., sp. nov., a hydrogenotrophic methanogen, isolated from a hydrothermal vent chimney in the Mid-Cayman Spreading Center, the Caribbean Sea.</title>
        <authorList>
            <person name="Sakai S."/>
            <person name="Takaki Y."/>
            <person name="Miyazaki M."/>
            <person name="Ogawara M."/>
            <person name="Yanagawa K."/>
            <person name="Miyazaki J."/>
            <person name="Takai K."/>
        </authorList>
    </citation>
    <scope>NUCLEOTIDE SEQUENCE [LARGE SCALE GENOMIC DNA]</scope>
    <source>
        <strain evidence="2 3">HHB</strain>
    </source>
</reference>
<protein>
    <submittedName>
        <fullName evidence="2">Methyl-coenzyme M reductase subunit D</fullName>
    </submittedName>
</protein>
<sequence>MSEVIVMIEVEVFPHRYLKAETTEKFLNEIYSLDTVERVIIHGQSLPKIVYYGPARGTPVNHSERKIINVHGVPVELTVMAGRFWITLKDDSEIDKIEEICKTLFPFGYNIRIGKFTRDKVTVTDYIKYGEKVVNMMDRSLIGLTDPRSRFDSAVKIIPKEKGEEVTSKEQ</sequence>
<keyword evidence="1" id="KW-0484">Methanogenesis</keyword>
<dbReference type="NCBIfam" id="TIGR03260">
    <property type="entry name" value="met_CoM_red_D"/>
    <property type="match status" value="1"/>
</dbReference>